<organism evidence="3 4">
    <name type="scientific">Artemia franciscana</name>
    <name type="common">Brine shrimp</name>
    <name type="synonym">Artemia sanfranciscana</name>
    <dbReference type="NCBI Taxonomy" id="6661"/>
    <lineage>
        <taxon>Eukaryota</taxon>
        <taxon>Metazoa</taxon>
        <taxon>Ecdysozoa</taxon>
        <taxon>Arthropoda</taxon>
        <taxon>Crustacea</taxon>
        <taxon>Branchiopoda</taxon>
        <taxon>Anostraca</taxon>
        <taxon>Artemiidae</taxon>
        <taxon>Artemia</taxon>
    </lineage>
</organism>
<name>A0AA88KXS9_ARTSF</name>
<dbReference type="EMBL" id="JAVRJZ010000018">
    <property type="protein sequence ID" value="KAK2708447.1"/>
    <property type="molecule type" value="Genomic_DNA"/>
</dbReference>
<protein>
    <recommendedName>
        <fullName evidence="2">PWWP domain-containing protein</fullName>
    </recommendedName>
</protein>
<feature type="domain" description="PWWP" evidence="2">
    <location>
        <begin position="23"/>
        <end position="71"/>
    </location>
</feature>
<feature type="compositionally biased region" description="Low complexity" evidence="1">
    <location>
        <begin position="281"/>
        <end position="298"/>
    </location>
</feature>
<dbReference type="Pfam" id="PF01624">
    <property type="entry name" value="MutS_I"/>
    <property type="match status" value="1"/>
</dbReference>
<evidence type="ECO:0000313" key="3">
    <source>
        <dbReference type="EMBL" id="KAK2708447.1"/>
    </source>
</evidence>
<dbReference type="InterPro" id="IPR007695">
    <property type="entry name" value="DNA_mismatch_repair_MutS-lik_N"/>
</dbReference>
<dbReference type="PANTHER" id="PTHR15999">
    <property type="entry name" value="ZINC FINGER CW-TYPE PWWP DOMAIN PROTEIN 1"/>
    <property type="match status" value="1"/>
</dbReference>
<dbReference type="AlphaFoldDB" id="A0AA88KXS9"/>
<dbReference type="InterPro" id="IPR016151">
    <property type="entry name" value="DNA_mismatch_repair_MutS_N"/>
</dbReference>
<dbReference type="SMART" id="SM00293">
    <property type="entry name" value="PWWP"/>
    <property type="match status" value="1"/>
</dbReference>
<evidence type="ECO:0000256" key="1">
    <source>
        <dbReference type="SAM" id="MobiDB-lite"/>
    </source>
</evidence>
<dbReference type="SUPFAM" id="SSF63748">
    <property type="entry name" value="Tudor/PWWP/MBT"/>
    <property type="match status" value="1"/>
</dbReference>
<dbReference type="GO" id="GO:0005524">
    <property type="term" value="F:ATP binding"/>
    <property type="evidence" value="ECO:0007669"/>
    <property type="project" value="InterPro"/>
</dbReference>
<proteinExistence type="predicted"/>
<comment type="caution">
    <text evidence="3">The sequence shown here is derived from an EMBL/GenBank/DDBJ whole genome shotgun (WGS) entry which is preliminary data.</text>
</comment>
<dbReference type="GO" id="GO:0006298">
    <property type="term" value="P:mismatch repair"/>
    <property type="evidence" value="ECO:0007669"/>
    <property type="project" value="InterPro"/>
</dbReference>
<feature type="region of interest" description="Disordered" evidence="1">
    <location>
        <begin position="168"/>
        <end position="299"/>
    </location>
</feature>
<dbReference type="Gene3D" id="3.40.1170.10">
    <property type="entry name" value="DNA repair protein MutS, domain I"/>
    <property type="match status" value="1"/>
</dbReference>
<dbReference type="GO" id="GO:0005634">
    <property type="term" value="C:nucleus"/>
    <property type="evidence" value="ECO:0007669"/>
    <property type="project" value="TreeGrafter"/>
</dbReference>
<dbReference type="PROSITE" id="PS50812">
    <property type="entry name" value="PWWP"/>
    <property type="match status" value="1"/>
</dbReference>
<dbReference type="GO" id="GO:0030983">
    <property type="term" value="F:mismatched DNA binding"/>
    <property type="evidence" value="ECO:0007669"/>
    <property type="project" value="InterPro"/>
</dbReference>
<sequence length="434" mass="49312">MPFYNLISLDFFLTEKIDVEITPGSLVWAKLSTYPYWPAIAYPHPTKHQVIFDQKVNVQFLEQHPSRAWIPRRNYKGTKIYREELVNTLLHELPQKSRSPGRGPGPEVLDLGPRFGPKNVKIFTSKDDSDKYGFNVPNDSDWRDACEEASKLITKSPEERLSLIVCTTGSDEEEESPNDSVDSGQPKNKRRRLVIESDEDLEGDDSEDEYKPPLDKDDVEPSEESEDGMDSDILETESPLKKPKISKVKNNATPVPKPQSKGTGLKTPTLNGSLTPKNGFSTPSSTIGTPTSTTGTPSVNATTLKRLSSFSKEDAQDVEERKFSHHNSDHDFIKPEKIKDANGRRPDHPDYDPRTLLIPDRFLEQQTPAMAQWWRLKAAHYDTILFFKMGKFYELFHMDAAIAVQELGIVYMKVFSVSQILFQKYWDTPFLTGL</sequence>
<dbReference type="Proteomes" id="UP001187531">
    <property type="component" value="Unassembled WGS sequence"/>
</dbReference>
<dbReference type="InterPro" id="IPR042778">
    <property type="entry name" value="ZCWPW1/ZCWPW2"/>
</dbReference>
<dbReference type="SUPFAM" id="SSF55271">
    <property type="entry name" value="DNA repair protein MutS, domain I"/>
    <property type="match status" value="1"/>
</dbReference>
<dbReference type="Pfam" id="PF00855">
    <property type="entry name" value="PWWP"/>
    <property type="match status" value="1"/>
</dbReference>
<evidence type="ECO:0000259" key="2">
    <source>
        <dbReference type="PROSITE" id="PS50812"/>
    </source>
</evidence>
<feature type="compositionally biased region" description="Polar residues" evidence="1">
    <location>
        <begin position="260"/>
        <end position="280"/>
    </location>
</feature>
<gene>
    <name evidence="3" type="ORF">QYM36_014152</name>
</gene>
<keyword evidence="4" id="KW-1185">Reference proteome</keyword>
<feature type="compositionally biased region" description="Acidic residues" evidence="1">
    <location>
        <begin position="217"/>
        <end position="235"/>
    </location>
</feature>
<accession>A0AA88KXS9</accession>
<reference evidence="3" key="1">
    <citation type="submission" date="2023-07" db="EMBL/GenBank/DDBJ databases">
        <title>Chromosome-level genome assembly of Artemia franciscana.</title>
        <authorList>
            <person name="Jo E."/>
        </authorList>
    </citation>
    <scope>NUCLEOTIDE SEQUENCE</scope>
    <source>
        <tissue evidence="3">Whole body</tissue>
    </source>
</reference>
<evidence type="ECO:0000313" key="4">
    <source>
        <dbReference type="Proteomes" id="UP001187531"/>
    </source>
</evidence>
<dbReference type="InterPro" id="IPR000313">
    <property type="entry name" value="PWWP_dom"/>
</dbReference>
<dbReference type="PANTHER" id="PTHR15999:SF2">
    <property type="entry name" value="ZINC FINGER CW-TYPE PWWP DOMAIN PROTEIN 1"/>
    <property type="match status" value="1"/>
</dbReference>
<dbReference type="Gene3D" id="2.30.30.140">
    <property type="match status" value="1"/>
</dbReference>
<feature type="compositionally biased region" description="Acidic residues" evidence="1">
    <location>
        <begin position="196"/>
        <end position="208"/>
    </location>
</feature>